<gene>
    <name evidence="2" type="ORF">C7959_10683</name>
</gene>
<name>A0A4R8H035_9FIRM</name>
<dbReference type="SMART" id="SM00060">
    <property type="entry name" value="FN3"/>
    <property type="match status" value="1"/>
</dbReference>
<dbReference type="InterPro" id="IPR003961">
    <property type="entry name" value="FN3_dom"/>
</dbReference>
<dbReference type="PROSITE" id="PS51257">
    <property type="entry name" value="PROKAR_LIPOPROTEIN"/>
    <property type="match status" value="1"/>
</dbReference>
<dbReference type="AlphaFoldDB" id="A0A4R8H035"/>
<reference evidence="2 3" key="1">
    <citation type="submission" date="2019-03" db="EMBL/GenBank/DDBJ databases">
        <title>Subsurface microbial communities from deep shales in Ohio and West Virginia, USA.</title>
        <authorList>
            <person name="Wrighton K."/>
        </authorList>
    </citation>
    <scope>NUCLEOTIDE SEQUENCE [LARGE SCALE GENOMIC DNA]</scope>
    <source>
        <strain evidence="2 3">MSL 6dP</strain>
    </source>
</reference>
<evidence type="ECO:0000313" key="2">
    <source>
        <dbReference type="EMBL" id="TDX52520.1"/>
    </source>
</evidence>
<dbReference type="RefSeq" id="WP_166667902.1">
    <property type="nucleotide sequence ID" value="NZ_SOEG01000006.1"/>
</dbReference>
<dbReference type="Gene3D" id="2.60.40.10">
    <property type="entry name" value="Immunoglobulins"/>
    <property type="match status" value="4"/>
</dbReference>
<protein>
    <submittedName>
        <fullName evidence="2">Ig-like protein group 4</fullName>
    </submittedName>
</protein>
<evidence type="ECO:0000259" key="1">
    <source>
        <dbReference type="PROSITE" id="PS50853"/>
    </source>
</evidence>
<dbReference type="Gene3D" id="2.60.40.1120">
    <property type="entry name" value="Carboxypeptidase-like, regulatory domain"/>
    <property type="match status" value="1"/>
</dbReference>
<dbReference type="STRING" id="926561.GCA_000379025_00726"/>
<keyword evidence="3" id="KW-1185">Reference proteome</keyword>
<sequence length="549" mass="58953">MRSKEFYLLVILILVMGLLGCSSSSGGGGGSELGILKINVPKDAETGEIIANYTIEIINSDGAIVKTIDEINDGGEYDFKPGTYNVEVTATGYEKWSRSYIVKADDPMPVIPKLTKKSTVVEIEELSVDPSQITVSVGDTYELPQFATATMTDGSASTVKVNWNKEVDTSVAGTYEFIGSVEGTELTVSFKLIVTDEERFIESLDINPKEATVEVGNSYSLPATATASYNDGSEETVDIIWDKEVDTSVAGTYEFIGSVGGTELTVSFKLIVKEERTIESLDINPKEATVEVGNSYSLPATATASYNDGSEETVDISWDKEVDTSVAGTYEFIGSVEGTELTVNFKLIVKEGIFIENLAVNPSKAIVGVGEEYTLAATGTATMSDGTTKEVNLTWEDSDGNIVENGIVDTSVAGTYEFIGSTAGTELTVGFTLTVIDESAQIGIEVDWETAPKAPVSLSSTLDNSAITLSWDDSEEGIAGYLVYRSTEVTGEKTPLTYSLITDTKTYVDENVESGTTYYYWVVSYRKSSNGGFLGSDLSEALEVTYATQ</sequence>
<dbReference type="InterPro" id="IPR013783">
    <property type="entry name" value="Ig-like_fold"/>
</dbReference>
<comment type="caution">
    <text evidence="2">The sequence shown here is derived from an EMBL/GenBank/DDBJ whole genome shotgun (WGS) entry which is preliminary data.</text>
</comment>
<evidence type="ECO:0000313" key="3">
    <source>
        <dbReference type="Proteomes" id="UP000295832"/>
    </source>
</evidence>
<proteinExistence type="predicted"/>
<dbReference type="PROSITE" id="PS50853">
    <property type="entry name" value="FN3"/>
    <property type="match status" value="1"/>
</dbReference>
<dbReference type="InterPro" id="IPR036116">
    <property type="entry name" value="FN3_sf"/>
</dbReference>
<dbReference type="Pfam" id="PF07532">
    <property type="entry name" value="Big_4"/>
    <property type="match status" value="4"/>
</dbReference>
<dbReference type="EMBL" id="SOEG01000006">
    <property type="protein sequence ID" value="TDX52520.1"/>
    <property type="molecule type" value="Genomic_DNA"/>
</dbReference>
<feature type="domain" description="Fibronectin type-III" evidence="1">
    <location>
        <begin position="451"/>
        <end position="549"/>
    </location>
</feature>
<dbReference type="InterPro" id="IPR011081">
    <property type="entry name" value="Big_4"/>
</dbReference>
<dbReference type="Proteomes" id="UP000295832">
    <property type="component" value="Unassembled WGS sequence"/>
</dbReference>
<dbReference type="InterPro" id="IPR008969">
    <property type="entry name" value="CarboxyPept-like_regulatory"/>
</dbReference>
<dbReference type="SUPFAM" id="SSF49265">
    <property type="entry name" value="Fibronectin type III"/>
    <property type="match status" value="1"/>
</dbReference>
<dbReference type="SUPFAM" id="SSF49464">
    <property type="entry name" value="Carboxypeptidase regulatory domain-like"/>
    <property type="match status" value="1"/>
</dbReference>
<accession>A0A4R8H035</accession>
<organism evidence="2 3">
    <name type="scientific">Orenia marismortui</name>
    <dbReference type="NCBI Taxonomy" id="46469"/>
    <lineage>
        <taxon>Bacteria</taxon>
        <taxon>Bacillati</taxon>
        <taxon>Bacillota</taxon>
        <taxon>Clostridia</taxon>
        <taxon>Halanaerobiales</taxon>
        <taxon>Halobacteroidaceae</taxon>
        <taxon>Orenia</taxon>
    </lineage>
</organism>